<keyword evidence="3 7" id="KW-0812">Transmembrane</keyword>
<keyword evidence="6" id="KW-0653">Protein transport</keyword>
<dbReference type="KEGG" id="sdyn:Mal52_05960"/>
<dbReference type="InterPro" id="IPR002898">
    <property type="entry name" value="MotA_ExbB_proton_chnl"/>
</dbReference>
<reference evidence="9 10" key="1">
    <citation type="submission" date="2019-02" db="EMBL/GenBank/DDBJ databases">
        <title>Deep-cultivation of Planctomycetes and their phenomic and genomic characterization uncovers novel biology.</title>
        <authorList>
            <person name="Wiegand S."/>
            <person name="Jogler M."/>
            <person name="Boedeker C."/>
            <person name="Pinto D."/>
            <person name="Vollmers J."/>
            <person name="Rivas-Marin E."/>
            <person name="Kohn T."/>
            <person name="Peeters S.H."/>
            <person name="Heuer A."/>
            <person name="Rast P."/>
            <person name="Oberbeckmann S."/>
            <person name="Bunk B."/>
            <person name="Jeske O."/>
            <person name="Meyerdierks A."/>
            <person name="Storesund J.E."/>
            <person name="Kallscheuer N."/>
            <person name="Luecker S."/>
            <person name="Lage O.M."/>
            <person name="Pohl T."/>
            <person name="Merkel B.J."/>
            <person name="Hornburger P."/>
            <person name="Mueller R.-W."/>
            <person name="Bruemmer F."/>
            <person name="Labrenz M."/>
            <person name="Spormann A.M."/>
            <person name="Op den Camp H."/>
            <person name="Overmann J."/>
            <person name="Amann R."/>
            <person name="Jetten M.S.M."/>
            <person name="Mascher T."/>
            <person name="Medema M.H."/>
            <person name="Devos D.P."/>
            <person name="Kaster A.-K."/>
            <person name="Ovreas L."/>
            <person name="Rohde M."/>
            <person name="Galperin M.Y."/>
            <person name="Jogler C."/>
        </authorList>
    </citation>
    <scope>NUCLEOTIDE SEQUENCE [LARGE SCALE GENOMIC DNA]</scope>
    <source>
        <strain evidence="9 10">Mal52</strain>
    </source>
</reference>
<evidence type="ECO:0000259" key="8">
    <source>
        <dbReference type="Pfam" id="PF01618"/>
    </source>
</evidence>
<dbReference type="GO" id="GO:0017038">
    <property type="term" value="P:protein import"/>
    <property type="evidence" value="ECO:0007669"/>
    <property type="project" value="TreeGrafter"/>
</dbReference>
<feature type="transmembrane region" description="Helical" evidence="7">
    <location>
        <begin position="174"/>
        <end position="196"/>
    </location>
</feature>
<feature type="transmembrane region" description="Helical" evidence="7">
    <location>
        <begin position="62"/>
        <end position="83"/>
    </location>
</feature>
<keyword evidence="10" id="KW-1185">Reference proteome</keyword>
<keyword evidence="6" id="KW-0813">Transport</keyword>
<evidence type="ECO:0000256" key="4">
    <source>
        <dbReference type="ARBA" id="ARBA00022989"/>
    </source>
</evidence>
<feature type="transmembrane region" description="Helical" evidence="7">
    <location>
        <begin position="21"/>
        <end position="42"/>
    </location>
</feature>
<comment type="subcellular location">
    <subcellularLocation>
        <location evidence="1">Cell membrane</location>
        <topology evidence="1">Multi-pass membrane protein</topology>
    </subcellularLocation>
    <subcellularLocation>
        <location evidence="6">Membrane</location>
        <topology evidence="6">Multi-pass membrane protein</topology>
    </subcellularLocation>
</comment>
<proteinExistence type="inferred from homology"/>
<keyword evidence="5 7" id="KW-0472">Membrane</keyword>
<dbReference type="Pfam" id="PF01618">
    <property type="entry name" value="MotA_ExbB"/>
    <property type="match status" value="1"/>
</dbReference>
<feature type="domain" description="MotA/TolQ/ExbB proton channel" evidence="8">
    <location>
        <begin position="162"/>
        <end position="248"/>
    </location>
</feature>
<dbReference type="AlphaFoldDB" id="A0A517ZI42"/>
<gene>
    <name evidence="9" type="ORF">Mal52_05960</name>
</gene>
<evidence type="ECO:0000256" key="7">
    <source>
        <dbReference type="SAM" id="Phobius"/>
    </source>
</evidence>
<keyword evidence="4 7" id="KW-1133">Transmembrane helix</keyword>
<evidence type="ECO:0000256" key="3">
    <source>
        <dbReference type="ARBA" id="ARBA00022692"/>
    </source>
</evidence>
<evidence type="ECO:0000256" key="1">
    <source>
        <dbReference type="ARBA" id="ARBA00004651"/>
    </source>
</evidence>
<dbReference type="GO" id="GO:0005886">
    <property type="term" value="C:plasma membrane"/>
    <property type="evidence" value="ECO:0007669"/>
    <property type="project" value="UniProtKB-SubCell"/>
</dbReference>
<dbReference type="PANTHER" id="PTHR30625">
    <property type="entry name" value="PROTEIN TOLQ"/>
    <property type="match status" value="1"/>
</dbReference>
<protein>
    <submittedName>
        <fullName evidence="9">MotA/TolQ/ExbB proton channel family protein</fullName>
    </submittedName>
</protein>
<sequence length="489" mass="54331">MATQTSTGNNLDNLTLKNRGWLDTIFMSPVLWGAALTAGFYAVLPYLPVQQALARRYCTGHILSYTETTLFFLGIAILAMKALSLSTQRRALKLQQLYELPGETDDAVQNATRMMVVVCELPRRIQRTFLVRRIAEVCQNVRGLRSTKNLYEHQQYLSDIGSERLHESYSLIRTITWAIPILGFLGTVMGITIAIANVKPEQLTSSMDKVTGGLGIAFDTTTLGLGLTLVLVFLTFWVEKSEQNILHEVDELAFNHISSWFPEPDTTSPLLQAEQQAAAQLLTQTEAIVAQHADAWQTNLGQLRERWSETMEKQQSSLAASLHAGTESTLADHARQLATAREELLSGYQGVSQQIASMMDAQREAMTEQQQAAQESMDEQRQVLFNQIATVRDDLKVQTEQITTSISSTAEHWNSELSTASQAMTAQVGQLQHQGELLSRIVEQEENLVRLQGTLAENLSAIRSVEAFDETLHNLSAAVHLLTVRSKAA</sequence>
<dbReference type="PANTHER" id="PTHR30625:SF11">
    <property type="entry name" value="MOTA_TOLQ_EXBB PROTON CHANNEL DOMAIN-CONTAINING PROTEIN"/>
    <property type="match status" value="1"/>
</dbReference>
<keyword evidence="2" id="KW-1003">Cell membrane</keyword>
<evidence type="ECO:0000256" key="5">
    <source>
        <dbReference type="ARBA" id="ARBA00023136"/>
    </source>
</evidence>
<evidence type="ECO:0000256" key="2">
    <source>
        <dbReference type="ARBA" id="ARBA00022475"/>
    </source>
</evidence>
<dbReference type="Proteomes" id="UP000319383">
    <property type="component" value="Chromosome"/>
</dbReference>
<accession>A0A517ZI42</accession>
<dbReference type="RefSeq" id="WP_145374209.1">
    <property type="nucleotide sequence ID" value="NZ_CP036276.1"/>
</dbReference>
<evidence type="ECO:0000256" key="6">
    <source>
        <dbReference type="RuleBase" id="RU004057"/>
    </source>
</evidence>
<dbReference type="InterPro" id="IPR050790">
    <property type="entry name" value="ExbB/TolQ_transport"/>
</dbReference>
<evidence type="ECO:0000313" key="9">
    <source>
        <dbReference type="EMBL" id="QDU42141.1"/>
    </source>
</evidence>
<feature type="transmembrane region" description="Helical" evidence="7">
    <location>
        <begin position="216"/>
        <end position="238"/>
    </location>
</feature>
<dbReference type="EMBL" id="CP036276">
    <property type="protein sequence ID" value="QDU42141.1"/>
    <property type="molecule type" value="Genomic_DNA"/>
</dbReference>
<name>A0A517ZI42_9PLAN</name>
<evidence type="ECO:0000313" key="10">
    <source>
        <dbReference type="Proteomes" id="UP000319383"/>
    </source>
</evidence>
<organism evidence="9 10">
    <name type="scientific">Symmachiella dynata</name>
    <dbReference type="NCBI Taxonomy" id="2527995"/>
    <lineage>
        <taxon>Bacteria</taxon>
        <taxon>Pseudomonadati</taxon>
        <taxon>Planctomycetota</taxon>
        <taxon>Planctomycetia</taxon>
        <taxon>Planctomycetales</taxon>
        <taxon>Planctomycetaceae</taxon>
        <taxon>Symmachiella</taxon>
    </lineage>
</organism>
<comment type="similarity">
    <text evidence="6">Belongs to the exbB/tolQ family.</text>
</comment>